<dbReference type="CTD" id="24598510"/>
<dbReference type="Proteomes" id="UP000471633">
    <property type="component" value="Unassembled WGS sequence"/>
</dbReference>
<evidence type="ECO:0000313" key="3">
    <source>
        <dbReference type="EMBL" id="KAH9594765.1"/>
    </source>
</evidence>
<dbReference type="EMBL" id="AMPZ03000001">
    <property type="protein sequence ID" value="KAH9594765.1"/>
    <property type="molecule type" value="Genomic_DNA"/>
</dbReference>
<feature type="domain" description="Nibrin second BRCT" evidence="2">
    <location>
        <begin position="214"/>
        <end position="334"/>
    </location>
</feature>
<reference evidence="3" key="3">
    <citation type="submission" date="2021-06" db="EMBL/GenBank/DDBJ databases">
        <title>Chromosome-level genome assembly for S. haematobium.</title>
        <authorList>
            <person name="Stroehlein A.J."/>
        </authorList>
    </citation>
    <scope>NUCLEOTIDE SEQUENCE</scope>
</reference>
<gene>
    <name evidence="3" type="ORF">MS3_00008279</name>
</gene>
<name>A0A922LVU9_SCHHA</name>
<dbReference type="KEGG" id="shx:MS3_00008279"/>
<dbReference type="Gene3D" id="3.40.50.10980">
    <property type="entry name" value="Nibrin, BRCT2 domain"/>
    <property type="match status" value="1"/>
</dbReference>
<evidence type="ECO:0000259" key="1">
    <source>
        <dbReference type="Pfam" id="PF00533"/>
    </source>
</evidence>
<feature type="domain" description="BRCT" evidence="1">
    <location>
        <begin position="102"/>
        <end position="173"/>
    </location>
</feature>
<protein>
    <recommendedName>
        <fullName evidence="5">Nibrin</fullName>
    </recommendedName>
</protein>
<reference evidence="3" key="2">
    <citation type="journal article" date="2019" name="Gigascience">
        <title>High-quality Schistosoma haematobium genome achieved by single-molecule and long-range sequencing.</title>
        <authorList>
            <person name="Stroehlein A.J."/>
            <person name="Korhonen P.K."/>
            <person name="Chong T.M."/>
            <person name="Lim Y.L."/>
            <person name="Chan K.G."/>
            <person name="Webster B."/>
            <person name="Rollinson D."/>
            <person name="Brindley P.J."/>
            <person name="Gasser R.B."/>
            <person name="Young N.D."/>
        </authorList>
    </citation>
    <scope>NUCLEOTIDE SEQUENCE</scope>
</reference>
<dbReference type="InterPro" id="IPR040227">
    <property type="entry name" value="Nibrin-rel"/>
</dbReference>
<dbReference type="PANTHER" id="PTHR12162:SF0">
    <property type="entry name" value="NIBRIN"/>
    <property type="match status" value="1"/>
</dbReference>
<evidence type="ECO:0000313" key="4">
    <source>
        <dbReference type="Proteomes" id="UP000471633"/>
    </source>
</evidence>
<dbReference type="InterPro" id="IPR043014">
    <property type="entry name" value="Nibrin_BRCT2_sf"/>
</dbReference>
<reference evidence="3" key="4">
    <citation type="journal article" date="2022" name="PLoS Pathog.">
        <title>Chromosome-level genome of Schistosoma haematobium underpins genome-wide explorations of molecular variation.</title>
        <authorList>
            <person name="Stroehlein A.J."/>
            <person name="Korhonen P.K."/>
            <person name="Lee V.V."/>
            <person name="Ralph S.A."/>
            <person name="Mentink-Kane M."/>
            <person name="You H."/>
            <person name="McManus D.P."/>
            <person name="Tchuente L.T."/>
            <person name="Stothard J.R."/>
            <person name="Kaur P."/>
            <person name="Dudchenko O."/>
            <person name="Aiden E.L."/>
            <person name="Yang B."/>
            <person name="Yang H."/>
            <person name="Emery A.M."/>
            <person name="Webster B.L."/>
            <person name="Brindley P.J."/>
            <person name="Rollinson D."/>
            <person name="Chang B.C.H."/>
            <person name="Gasser R.B."/>
            <person name="Young N.D."/>
        </authorList>
    </citation>
    <scope>NUCLEOTIDE SEQUENCE</scope>
</reference>
<dbReference type="GO" id="GO:0007095">
    <property type="term" value="P:mitotic G2 DNA damage checkpoint signaling"/>
    <property type="evidence" value="ECO:0007669"/>
    <property type="project" value="InterPro"/>
</dbReference>
<evidence type="ECO:0000259" key="2">
    <source>
        <dbReference type="Pfam" id="PF16508"/>
    </source>
</evidence>
<dbReference type="Pfam" id="PF16508">
    <property type="entry name" value="NIBRIN_BRCT_II"/>
    <property type="match status" value="1"/>
</dbReference>
<dbReference type="GeneID" id="24598510"/>
<dbReference type="InterPro" id="IPR036420">
    <property type="entry name" value="BRCT_dom_sf"/>
</dbReference>
<dbReference type="GO" id="GO:0003684">
    <property type="term" value="F:damaged DNA binding"/>
    <property type="evidence" value="ECO:0007669"/>
    <property type="project" value="TreeGrafter"/>
</dbReference>
<dbReference type="InterPro" id="IPR001357">
    <property type="entry name" value="BRCT_dom"/>
</dbReference>
<reference evidence="3" key="1">
    <citation type="journal article" date="2012" name="Nat. Genet.">
        <title>Whole-genome sequence of Schistosoma haematobium.</title>
        <authorList>
            <person name="Young N.D."/>
            <person name="Jex A.R."/>
            <person name="Li B."/>
            <person name="Liu S."/>
            <person name="Yang L."/>
            <person name="Xiong Z."/>
            <person name="Li Y."/>
            <person name="Cantacessi C."/>
            <person name="Hall R.S."/>
            <person name="Xu X."/>
            <person name="Chen F."/>
            <person name="Wu X."/>
            <person name="Zerlotini A."/>
            <person name="Oliveira G."/>
            <person name="Hofmann A."/>
            <person name="Zhang G."/>
            <person name="Fang X."/>
            <person name="Kang Y."/>
            <person name="Campbell B.E."/>
            <person name="Loukas A."/>
            <person name="Ranganathan S."/>
            <person name="Rollinson D."/>
            <person name="Rinaldi G."/>
            <person name="Brindley P.J."/>
            <person name="Yang H."/>
            <person name="Wang J."/>
            <person name="Wang J."/>
            <person name="Gasser R.B."/>
        </authorList>
    </citation>
    <scope>NUCLEOTIDE SEQUENCE</scope>
</reference>
<evidence type="ECO:0008006" key="5">
    <source>
        <dbReference type="Google" id="ProtNLM"/>
    </source>
</evidence>
<dbReference type="Gene3D" id="3.40.50.10190">
    <property type="entry name" value="BRCT domain"/>
    <property type="match status" value="1"/>
</dbReference>
<dbReference type="CDD" id="cd17741">
    <property type="entry name" value="BRCT_nibrin"/>
    <property type="match status" value="1"/>
</dbReference>
<accession>A0A922LVU9</accession>
<keyword evidence="4" id="KW-1185">Reference proteome</keyword>
<dbReference type="PANTHER" id="PTHR12162">
    <property type="entry name" value="NIBRIN-RELATED"/>
    <property type="match status" value="1"/>
</dbReference>
<dbReference type="InterPro" id="IPR032429">
    <property type="entry name" value="Nibrin_BRCT2"/>
</dbReference>
<dbReference type="Pfam" id="PF00533">
    <property type="entry name" value="BRCT"/>
    <property type="match status" value="1"/>
</dbReference>
<sequence length="723" mass="80870">MWELQEFIGDVLNKTFVISQPGVIKFGGSGCDVDLRPAVCSEVANMFVIGTDTNCVNGLQFNLSENVQGQSLVNGVLSKEYQLIKSGDMVQFRSVSNKKFMLIYKEINILFSSMERNIRKKAKTVANLIHAKVLSDWSNECNVLVMQSLIVTSKVICALLSCIPIVTPDYLEEIKKIQGYTFATKPDPKDFLPIMKEEKLTQNDASKFLPNDLRRLLFSGKVFFVLNKDKYNILSEIIRLGNGSSCLLDSPDALLTSNSNNKVHVTGHIAVDDLLRDILSKPESCVVHFHPTSVTESWQRKVYSVLRSLRRRPILESELGFAVVYCSTKLYCNPDKRCPDGLYQEIDISGTFSVNPFQIDSEVVSSELSQSSTTVVGAKIPDSTHRNFSSKMKNTESDSGLKSRSYQTARLCERKFGSISKIVPVKTPERITVGSVLAYDSEPLVSQNFVDSPQTAHLDLENQEPCKLEAILKNSISTSTFELSLIHQPLGCTDKNDLLNTLNNMPSLLQTKIKQGTLLESNVNNRKNTTQLSPSLSNKSFDSIKPEIPKYELLLENDANSSVVTGSNSCSLDLNNGHSFPSNNENRRSGSWLRKHPADNGADVVDTLNQTNLVILAPITIPQKVPQLHSDEQLNKVNFKNFIKIWPPYLPRNTFIKPCVPSSYLSKPIPLTSYQQTLEKCDSRKSLVKSKQPLDNEQERINKLFEESCKAPSLKKFGKLTTF</sequence>
<dbReference type="RefSeq" id="XP_051073813.1">
    <property type="nucleotide sequence ID" value="XM_051216640.1"/>
</dbReference>
<dbReference type="GO" id="GO:0000724">
    <property type="term" value="P:double-strand break repair via homologous recombination"/>
    <property type="evidence" value="ECO:0007669"/>
    <property type="project" value="TreeGrafter"/>
</dbReference>
<proteinExistence type="predicted"/>
<comment type="caution">
    <text evidence="3">The sequence shown here is derived from an EMBL/GenBank/DDBJ whole genome shotgun (WGS) entry which is preliminary data.</text>
</comment>
<organism evidence="3 4">
    <name type="scientific">Schistosoma haematobium</name>
    <name type="common">Blood fluke</name>
    <dbReference type="NCBI Taxonomy" id="6185"/>
    <lineage>
        <taxon>Eukaryota</taxon>
        <taxon>Metazoa</taxon>
        <taxon>Spiralia</taxon>
        <taxon>Lophotrochozoa</taxon>
        <taxon>Platyhelminthes</taxon>
        <taxon>Trematoda</taxon>
        <taxon>Digenea</taxon>
        <taxon>Strigeidida</taxon>
        <taxon>Schistosomatoidea</taxon>
        <taxon>Schistosomatidae</taxon>
        <taxon>Schistosoma</taxon>
    </lineage>
</organism>
<dbReference type="SUPFAM" id="SSF52113">
    <property type="entry name" value="BRCT domain"/>
    <property type="match status" value="1"/>
</dbReference>
<dbReference type="AlphaFoldDB" id="A0A922LVU9"/>
<dbReference type="GO" id="GO:0030870">
    <property type="term" value="C:Mre11 complex"/>
    <property type="evidence" value="ECO:0007669"/>
    <property type="project" value="InterPro"/>
</dbReference>